<dbReference type="AlphaFoldDB" id="A0AAV1ZGK4"/>
<name>A0AAV1ZGK4_9ARAC</name>
<feature type="region of interest" description="Disordered" evidence="1">
    <location>
        <begin position="27"/>
        <end position="67"/>
    </location>
</feature>
<keyword evidence="3" id="KW-1185">Reference proteome</keyword>
<dbReference type="Proteomes" id="UP001497382">
    <property type="component" value="Unassembled WGS sequence"/>
</dbReference>
<reference evidence="2 3" key="1">
    <citation type="submission" date="2024-04" db="EMBL/GenBank/DDBJ databases">
        <authorList>
            <person name="Rising A."/>
            <person name="Reimegard J."/>
            <person name="Sonavane S."/>
            <person name="Akerstrom W."/>
            <person name="Nylinder S."/>
            <person name="Hedman E."/>
            <person name="Kallberg Y."/>
        </authorList>
    </citation>
    <scope>NUCLEOTIDE SEQUENCE [LARGE SCALE GENOMIC DNA]</scope>
</reference>
<comment type="caution">
    <text evidence="2">The sequence shown here is derived from an EMBL/GenBank/DDBJ whole genome shotgun (WGS) entry which is preliminary data.</text>
</comment>
<protein>
    <submittedName>
        <fullName evidence="2">Uncharacterized protein</fullName>
    </submittedName>
</protein>
<dbReference type="EMBL" id="CAXIEN010000050">
    <property type="protein sequence ID" value="CAL1270625.1"/>
    <property type="molecule type" value="Genomic_DNA"/>
</dbReference>
<gene>
    <name evidence="2" type="ORF">LARSCL_LOCUS5402</name>
</gene>
<accession>A0AAV1ZGK4</accession>
<sequence length="82" mass="9224">MSFKPIMLKQGKACRWTFYRCVCVTAQSKKQSEKKGSNLKNPTKCDTLRSRHRIPDRGLLPPACPSGVNPGKKMQGILYSLL</sequence>
<evidence type="ECO:0000313" key="3">
    <source>
        <dbReference type="Proteomes" id="UP001497382"/>
    </source>
</evidence>
<organism evidence="2 3">
    <name type="scientific">Larinioides sclopetarius</name>
    <dbReference type="NCBI Taxonomy" id="280406"/>
    <lineage>
        <taxon>Eukaryota</taxon>
        <taxon>Metazoa</taxon>
        <taxon>Ecdysozoa</taxon>
        <taxon>Arthropoda</taxon>
        <taxon>Chelicerata</taxon>
        <taxon>Arachnida</taxon>
        <taxon>Araneae</taxon>
        <taxon>Araneomorphae</taxon>
        <taxon>Entelegynae</taxon>
        <taxon>Araneoidea</taxon>
        <taxon>Araneidae</taxon>
        <taxon>Larinioides</taxon>
    </lineage>
</organism>
<feature type="non-terminal residue" evidence="2">
    <location>
        <position position="82"/>
    </location>
</feature>
<evidence type="ECO:0000313" key="2">
    <source>
        <dbReference type="EMBL" id="CAL1270625.1"/>
    </source>
</evidence>
<feature type="compositionally biased region" description="Basic and acidic residues" evidence="1">
    <location>
        <begin position="46"/>
        <end position="56"/>
    </location>
</feature>
<proteinExistence type="predicted"/>
<evidence type="ECO:0000256" key="1">
    <source>
        <dbReference type="SAM" id="MobiDB-lite"/>
    </source>
</evidence>